<reference evidence="1 2" key="1">
    <citation type="submission" date="2019-12" db="EMBL/GenBank/DDBJ databases">
        <title>Novel species isolated from a subtropical stream in China.</title>
        <authorList>
            <person name="Lu H."/>
        </authorList>
    </citation>
    <scope>NUCLEOTIDE SEQUENCE [LARGE SCALE GENOMIC DNA]</scope>
    <source>
        <strain evidence="1 2">FT135W</strain>
    </source>
</reference>
<gene>
    <name evidence="1" type="ORF">GTP46_08770</name>
</gene>
<dbReference type="Proteomes" id="UP000479335">
    <property type="component" value="Unassembled WGS sequence"/>
</dbReference>
<organism evidence="1 2">
    <name type="scientific">Duganella flavida</name>
    <dbReference type="NCBI Taxonomy" id="2692175"/>
    <lineage>
        <taxon>Bacteria</taxon>
        <taxon>Pseudomonadati</taxon>
        <taxon>Pseudomonadota</taxon>
        <taxon>Betaproteobacteria</taxon>
        <taxon>Burkholderiales</taxon>
        <taxon>Oxalobacteraceae</taxon>
        <taxon>Telluria group</taxon>
        <taxon>Duganella</taxon>
    </lineage>
</organism>
<evidence type="ECO:0000313" key="2">
    <source>
        <dbReference type="Proteomes" id="UP000479335"/>
    </source>
</evidence>
<evidence type="ECO:0000313" key="1">
    <source>
        <dbReference type="EMBL" id="MYM22736.1"/>
    </source>
</evidence>
<keyword evidence="2" id="KW-1185">Reference proteome</keyword>
<dbReference type="EMBL" id="WWCN01000005">
    <property type="protein sequence ID" value="MYM22736.1"/>
    <property type="molecule type" value="Genomic_DNA"/>
</dbReference>
<comment type="caution">
    <text evidence="1">The sequence shown here is derived from an EMBL/GenBank/DDBJ whole genome shotgun (WGS) entry which is preliminary data.</text>
</comment>
<dbReference type="RefSeq" id="WP_161006257.1">
    <property type="nucleotide sequence ID" value="NZ_WWCN01000005.1"/>
</dbReference>
<sequence length="92" mass="10252">MDDYKRGPSAISNNGITKIETYAKVREDGFFSAVIRLVEGGSSFKELEIGLIKFEKSQEACLEAQIVAMNYFGVSRADGVWIIDQKLIPEDC</sequence>
<name>A0A6L8K5Q6_9BURK</name>
<proteinExistence type="predicted"/>
<dbReference type="AlphaFoldDB" id="A0A6L8K5Q6"/>
<accession>A0A6L8K5Q6</accession>
<protein>
    <submittedName>
        <fullName evidence="1">Uncharacterized protein</fullName>
    </submittedName>
</protein>